<dbReference type="AlphaFoldDB" id="A0A318SB96"/>
<dbReference type="RefSeq" id="WP_110886254.1">
    <property type="nucleotide sequence ID" value="NZ_QJSX01000005.1"/>
</dbReference>
<dbReference type="InterPro" id="IPR050832">
    <property type="entry name" value="Bact_Acetyltransf"/>
</dbReference>
<dbReference type="EMBL" id="QJSX01000005">
    <property type="protein sequence ID" value="PYE54471.1"/>
    <property type="molecule type" value="Genomic_DNA"/>
</dbReference>
<keyword evidence="2" id="KW-0012">Acyltransferase</keyword>
<proteinExistence type="predicted"/>
<evidence type="ECO:0000256" key="2">
    <source>
        <dbReference type="ARBA" id="ARBA00023315"/>
    </source>
</evidence>
<evidence type="ECO:0000256" key="1">
    <source>
        <dbReference type="ARBA" id="ARBA00022679"/>
    </source>
</evidence>
<gene>
    <name evidence="4" type="ORF">DES52_105109</name>
</gene>
<dbReference type="Pfam" id="PF00583">
    <property type="entry name" value="Acetyltransf_1"/>
    <property type="match status" value="1"/>
</dbReference>
<evidence type="ECO:0000313" key="4">
    <source>
        <dbReference type="EMBL" id="PYE54471.1"/>
    </source>
</evidence>
<dbReference type="OrthoDB" id="4140682at2"/>
<name>A0A318SB96_9DEIO</name>
<keyword evidence="4" id="KW-0687">Ribonucleoprotein</keyword>
<reference evidence="4 5" key="1">
    <citation type="submission" date="2018-06" db="EMBL/GenBank/DDBJ databases">
        <title>Genomic Encyclopedia of Type Strains, Phase IV (KMG-IV): sequencing the most valuable type-strain genomes for metagenomic binning, comparative biology and taxonomic classification.</title>
        <authorList>
            <person name="Goeker M."/>
        </authorList>
    </citation>
    <scope>NUCLEOTIDE SEQUENCE [LARGE SCALE GENOMIC DNA]</scope>
    <source>
        <strain evidence="4 5">DSM 18048</strain>
    </source>
</reference>
<keyword evidence="4" id="KW-0689">Ribosomal protein</keyword>
<dbReference type="SUPFAM" id="SSF55729">
    <property type="entry name" value="Acyl-CoA N-acyltransferases (Nat)"/>
    <property type="match status" value="1"/>
</dbReference>
<dbReference type="PROSITE" id="PS51186">
    <property type="entry name" value="GNAT"/>
    <property type="match status" value="1"/>
</dbReference>
<sequence length="320" mass="36277">MTTPATLRPFEPTDLEYERFAAMLRFAQPDDPRSVDELRHLDASQAEGDVQYRFVLERGGAVIGGASGGTWRHNPLPGYFSLSLWLVPDAQTTEHAEALFDRVESALAPHAPDVLVAGAREDRWQLPLLLSKGFRETDRMFSSQLDVTAFDAAKFEAFEEKSRAAGVDVRPLSAFDWRNETFERRWYDLAVSLLADVPQATTFQPWPFETWRERIPRQPRLLEQATFFAVRDGELVGFTELRPSAKPDTLLTGLTGVRRGHRRLGVAQTLKLAATEYARTHGFRFVRTSNHAVNRPMLSINEAMGFVKDPARIHLERLAR</sequence>
<dbReference type="CDD" id="cd04301">
    <property type="entry name" value="NAT_SF"/>
    <property type="match status" value="1"/>
</dbReference>
<evidence type="ECO:0000313" key="5">
    <source>
        <dbReference type="Proteomes" id="UP000248326"/>
    </source>
</evidence>
<comment type="caution">
    <text evidence="4">The sequence shown here is derived from an EMBL/GenBank/DDBJ whole genome shotgun (WGS) entry which is preliminary data.</text>
</comment>
<keyword evidence="1" id="KW-0808">Transferase</keyword>
<keyword evidence="5" id="KW-1185">Reference proteome</keyword>
<dbReference type="GO" id="GO:0005840">
    <property type="term" value="C:ribosome"/>
    <property type="evidence" value="ECO:0007669"/>
    <property type="project" value="UniProtKB-KW"/>
</dbReference>
<accession>A0A318SB96</accession>
<evidence type="ECO:0000259" key="3">
    <source>
        <dbReference type="PROSITE" id="PS51186"/>
    </source>
</evidence>
<dbReference type="InterPro" id="IPR016181">
    <property type="entry name" value="Acyl_CoA_acyltransferase"/>
</dbReference>
<dbReference type="Proteomes" id="UP000248326">
    <property type="component" value="Unassembled WGS sequence"/>
</dbReference>
<organism evidence="4 5">
    <name type="scientific">Deinococcus yavapaiensis KR-236</name>
    <dbReference type="NCBI Taxonomy" id="694435"/>
    <lineage>
        <taxon>Bacteria</taxon>
        <taxon>Thermotogati</taxon>
        <taxon>Deinococcota</taxon>
        <taxon>Deinococci</taxon>
        <taxon>Deinococcales</taxon>
        <taxon>Deinococcaceae</taxon>
        <taxon>Deinococcus</taxon>
    </lineage>
</organism>
<dbReference type="Gene3D" id="3.40.630.30">
    <property type="match status" value="1"/>
</dbReference>
<dbReference type="GO" id="GO:0016747">
    <property type="term" value="F:acyltransferase activity, transferring groups other than amino-acyl groups"/>
    <property type="evidence" value="ECO:0007669"/>
    <property type="project" value="InterPro"/>
</dbReference>
<dbReference type="PANTHER" id="PTHR43877">
    <property type="entry name" value="AMINOALKYLPHOSPHONATE N-ACETYLTRANSFERASE-RELATED-RELATED"/>
    <property type="match status" value="1"/>
</dbReference>
<protein>
    <submittedName>
        <fullName evidence="4">Ribosomal protein S18 acetylase RimI-like enzyme</fullName>
    </submittedName>
</protein>
<feature type="domain" description="N-acetyltransferase" evidence="3">
    <location>
        <begin position="167"/>
        <end position="320"/>
    </location>
</feature>
<dbReference type="InterPro" id="IPR000182">
    <property type="entry name" value="GNAT_dom"/>
</dbReference>